<accession>A0A173ST45</accession>
<dbReference type="AlphaFoldDB" id="A0A173ST45"/>
<evidence type="ECO:0000313" key="1">
    <source>
        <dbReference type="EMBL" id="CUM93553.1"/>
    </source>
</evidence>
<sequence length="198" mass="23576">MPEAIYTARPLTDEEKIFAEKNHNLMYRYIRIHELDLEDWYDILIIPYLQAVKKYFTYEHLQKYKFEQIFFRTLDSARSNYWRAMNRKMRCPSGGIYSYENLVCKRERDDLTGLECAENMAYLANGICNESAENEVVGTEMLKEALKTLDAEEQMIIKKKLYGYSDEEIYKSMGISVKKYNQILDRLIKAVEEVMYDV</sequence>
<proteinExistence type="predicted"/>
<organism evidence="1 2">
    <name type="scientific">Coprococcus comes</name>
    <dbReference type="NCBI Taxonomy" id="410072"/>
    <lineage>
        <taxon>Bacteria</taxon>
        <taxon>Bacillati</taxon>
        <taxon>Bacillota</taxon>
        <taxon>Clostridia</taxon>
        <taxon>Lachnospirales</taxon>
        <taxon>Lachnospiraceae</taxon>
        <taxon>Coprococcus</taxon>
    </lineage>
</organism>
<dbReference type="InterPro" id="IPR013324">
    <property type="entry name" value="RNA_pol_sigma_r3/r4-like"/>
</dbReference>
<dbReference type="EMBL" id="CYXR01000010">
    <property type="protein sequence ID" value="CUM93553.1"/>
    <property type="molecule type" value="Genomic_DNA"/>
</dbReference>
<evidence type="ECO:0000313" key="2">
    <source>
        <dbReference type="Proteomes" id="UP000095727"/>
    </source>
</evidence>
<dbReference type="SUPFAM" id="SSF88659">
    <property type="entry name" value="Sigma3 and sigma4 domains of RNA polymerase sigma factors"/>
    <property type="match status" value="1"/>
</dbReference>
<gene>
    <name evidence="1" type="ORF">ERS852574_01676</name>
</gene>
<reference evidence="1 2" key="1">
    <citation type="submission" date="2015-09" db="EMBL/GenBank/DDBJ databases">
        <authorList>
            <consortium name="Pathogen Informatics"/>
        </authorList>
    </citation>
    <scope>NUCLEOTIDE SEQUENCE [LARGE SCALE GENOMIC DNA]</scope>
    <source>
        <strain evidence="1 2">2789STDY5834962</strain>
    </source>
</reference>
<name>A0A173ST45_9FIRM</name>
<dbReference type="Proteomes" id="UP000095727">
    <property type="component" value="Unassembled WGS sequence"/>
</dbReference>
<protein>
    <submittedName>
        <fullName evidence="1">RNA polymerase sigma factor, sigma-70 family</fullName>
    </submittedName>
</protein>
<dbReference type="RefSeq" id="WP_055156652.1">
    <property type="nucleotide sequence ID" value="NZ_CYXR01000010.1"/>
</dbReference>